<reference evidence="5" key="1">
    <citation type="journal article" date="2020" name="Stud. Mycol.">
        <title>101 Dothideomycetes genomes: a test case for predicting lifestyles and emergence of pathogens.</title>
        <authorList>
            <person name="Haridas S."/>
            <person name="Albert R."/>
            <person name="Binder M."/>
            <person name="Bloem J."/>
            <person name="Labutti K."/>
            <person name="Salamov A."/>
            <person name="Andreopoulos B."/>
            <person name="Baker S."/>
            <person name="Barry K."/>
            <person name="Bills G."/>
            <person name="Bluhm B."/>
            <person name="Cannon C."/>
            <person name="Castanera R."/>
            <person name="Culley D."/>
            <person name="Daum C."/>
            <person name="Ezra D."/>
            <person name="Gonzalez J."/>
            <person name="Henrissat B."/>
            <person name="Kuo A."/>
            <person name="Liang C."/>
            <person name="Lipzen A."/>
            <person name="Lutzoni F."/>
            <person name="Magnuson J."/>
            <person name="Mondo S."/>
            <person name="Nolan M."/>
            <person name="Ohm R."/>
            <person name="Pangilinan J."/>
            <person name="Park H.-J."/>
            <person name="Ramirez L."/>
            <person name="Alfaro M."/>
            <person name="Sun H."/>
            <person name="Tritt A."/>
            <person name="Yoshinaga Y."/>
            <person name="Zwiers L.-H."/>
            <person name="Turgeon B."/>
            <person name="Goodwin S."/>
            <person name="Spatafora J."/>
            <person name="Crous P."/>
            <person name="Grigoriev I."/>
        </authorList>
    </citation>
    <scope>NUCLEOTIDE SEQUENCE</scope>
    <source>
        <strain evidence="5">CBS 109.77</strain>
    </source>
</reference>
<dbReference type="InterPro" id="IPR051609">
    <property type="entry name" value="NmrA/Isoflavone_reductase-like"/>
</dbReference>
<keyword evidence="3" id="KW-0560">Oxidoreductase</keyword>
<protein>
    <submittedName>
        <fullName evidence="5">NAD(P)-binding protein</fullName>
    </submittedName>
</protein>
<dbReference type="Pfam" id="PF13460">
    <property type="entry name" value="NAD_binding_10"/>
    <property type="match status" value="1"/>
</dbReference>
<sequence length="322" mass="36090">MVVVAVAGGTRGIGRAIAETIKNQGKHSVKILSRTANSDLEAATGCEIIQIDYDDVASLTRVLTDNKVDTVISTLFLVTTGAPQINLIHAAEACEYTRRFIPSVWGIPYTMEQLDAFPVGRAKLEALAPLETSNLEYTSVYMGYFLDFWGYPKVKTFQRQNIIAVDIENEVAAIPGTGETPVTFTHTLNAAEFVAASLDLPVWERETYIIGDTMTWNEFVALAEEIKGKKTKPMSKRFTNPDLTYDSLELLRSGKVTELPSHPELYSQMPKEMIQGMFAVFGLWFHEGLFNLKPKNKTLNEVFPKIKAWTVREVLEKAWKKE</sequence>
<evidence type="ECO:0000256" key="3">
    <source>
        <dbReference type="ARBA" id="ARBA00023002"/>
    </source>
</evidence>
<evidence type="ECO:0000256" key="2">
    <source>
        <dbReference type="ARBA" id="ARBA00022857"/>
    </source>
</evidence>
<dbReference type="GO" id="GO:0016491">
    <property type="term" value="F:oxidoreductase activity"/>
    <property type="evidence" value="ECO:0007669"/>
    <property type="project" value="UniProtKB-KW"/>
</dbReference>
<accession>A0A6A6XBG0</accession>
<dbReference type="AlphaFoldDB" id="A0A6A6XBG0"/>
<feature type="domain" description="NAD(P)-binding" evidence="4">
    <location>
        <begin position="8"/>
        <end position="147"/>
    </location>
</feature>
<dbReference type="InterPro" id="IPR016040">
    <property type="entry name" value="NAD(P)-bd_dom"/>
</dbReference>
<evidence type="ECO:0000259" key="4">
    <source>
        <dbReference type="Pfam" id="PF13460"/>
    </source>
</evidence>
<dbReference type="OrthoDB" id="10000533at2759"/>
<dbReference type="PANTHER" id="PTHR47706">
    <property type="entry name" value="NMRA-LIKE FAMILY PROTEIN"/>
    <property type="match status" value="1"/>
</dbReference>
<dbReference type="EMBL" id="MU001914">
    <property type="protein sequence ID" value="KAF2793799.1"/>
    <property type="molecule type" value="Genomic_DNA"/>
</dbReference>
<dbReference type="Gene3D" id="3.90.25.10">
    <property type="entry name" value="UDP-galactose 4-epimerase, domain 1"/>
    <property type="match status" value="1"/>
</dbReference>
<keyword evidence="6" id="KW-1185">Reference proteome</keyword>
<dbReference type="Gene3D" id="3.40.50.720">
    <property type="entry name" value="NAD(P)-binding Rossmann-like Domain"/>
    <property type="match status" value="1"/>
</dbReference>
<name>A0A6A6XBG0_9PLEO</name>
<dbReference type="InterPro" id="IPR036291">
    <property type="entry name" value="NAD(P)-bd_dom_sf"/>
</dbReference>
<evidence type="ECO:0000256" key="1">
    <source>
        <dbReference type="ARBA" id="ARBA00005725"/>
    </source>
</evidence>
<dbReference type="PANTHER" id="PTHR47706:SF4">
    <property type="entry name" value="NMRA-LIKE DOMAIN-CONTAINING PROTEIN"/>
    <property type="match status" value="1"/>
</dbReference>
<proteinExistence type="inferred from homology"/>
<comment type="similarity">
    <text evidence="1">Belongs to the NmrA-type oxidoreductase family. Isoflavone reductase subfamily.</text>
</comment>
<dbReference type="Proteomes" id="UP000799757">
    <property type="component" value="Unassembled WGS sequence"/>
</dbReference>
<evidence type="ECO:0000313" key="6">
    <source>
        <dbReference type="Proteomes" id="UP000799757"/>
    </source>
</evidence>
<organism evidence="5 6">
    <name type="scientific">Melanomma pulvis-pyrius CBS 109.77</name>
    <dbReference type="NCBI Taxonomy" id="1314802"/>
    <lineage>
        <taxon>Eukaryota</taxon>
        <taxon>Fungi</taxon>
        <taxon>Dikarya</taxon>
        <taxon>Ascomycota</taxon>
        <taxon>Pezizomycotina</taxon>
        <taxon>Dothideomycetes</taxon>
        <taxon>Pleosporomycetidae</taxon>
        <taxon>Pleosporales</taxon>
        <taxon>Melanommataceae</taxon>
        <taxon>Melanomma</taxon>
    </lineage>
</organism>
<dbReference type="SUPFAM" id="SSF51735">
    <property type="entry name" value="NAD(P)-binding Rossmann-fold domains"/>
    <property type="match status" value="1"/>
</dbReference>
<gene>
    <name evidence="5" type="ORF">K505DRAFT_243606</name>
</gene>
<keyword evidence="2" id="KW-0521">NADP</keyword>
<evidence type="ECO:0000313" key="5">
    <source>
        <dbReference type="EMBL" id="KAF2793799.1"/>
    </source>
</evidence>